<evidence type="ECO:0000256" key="3">
    <source>
        <dbReference type="ARBA" id="ARBA00022729"/>
    </source>
</evidence>
<dbReference type="InterPro" id="IPR000884">
    <property type="entry name" value="TSP1_rpt"/>
</dbReference>
<dbReference type="GO" id="GO:0031012">
    <property type="term" value="C:extracellular matrix"/>
    <property type="evidence" value="ECO:0007669"/>
    <property type="project" value="TreeGrafter"/>
</dbReference>
<dbReference type="Gene3D" id="2.20.100.10">
    <property type="entry name" value="Thrombospondin type-1 (TSP1) repeat"/>
    <property type="match status" value="3"/>
</dbReference>
<evidence type="ECO:0000256" key="4">
    <source>
        <dbReference type="ARBA" id="ARBA00022737"/>
    </source>
</evidence>
<comment type="subcellular location">
    <subcellularLocation>
        <location evidence="1">Secreted</location>
    </subcellularLocation>
</comment>
<evidence type="ECO:0000256" key="1">
    <source>
        <dbReference type="ARBA" id="ARBA00004613"/>
    </source>
</evidence>
<dbReference type="FunFam" id="2.20.100.10:FF:000005">
    <property type="entry name" value="ADAM metallopeptidase with thrombospondin type 1 motif 9"/>
    <property type="match status" value="1"/>
</dbReference>
<evidence type="ECO:0000256" key="2">
    <source>
        <dbReference type="ARBA" id="ARBA00022525"/>
    </source>
</evidence>
<feature type="non-terminal residue" evidence="6">
    <location>
        <position position="1"/>
    </location>
</feature>
<feature type="domain" description="ADAMTS/ADAMTS-like Spacer 1" evidence="5">
    <location>
        <begin position="13"/>
        <end position="89"/>
    </location>
</feature>
<dbReference type="GO" id="GO:0004222">
    <property type="term" value="F:metalloendopeptidase activity"/>
    <property type="evidence" value="ECO:0007669"/>
    <property type="project" value="TreeGrafter"/>
</dbReference>
<dbReference type="PROSITE" id="PS50092">
    <property type="entry name" value="TSP1"/>
    <property type="match status" value="3"/>
</dbReference>
<dbReference type="SMART" id="SM00209">
    <property type="entry name" value="TSP1"/>
    <property type="match status" value="3"/>
</dbReference>
<keyword evidence="7" id="KW-1185">Reference proteome</keyword>
<dbReference type="GO" id="GO:0006508">
    <property type="term" value="P:proteolysis"/>
    <property type="evidence" value="ECO:0007669"/>
    <property type="project" value="TreeGrafter"/>
</dbReference>
<dbReference type="Gene3D" id="3.30.420.10">
    <property type="entry name" value="Ribonuclease H-like superfamily/Ribonuclease H"/>
    <property type="match status" value="1"/>
</dbReference>
<dbReference type="Pfam" id="PF19030">
    <property type="entry name" value="TSP1_ADAMTS"/>
    <property type="match status" value="3"/>
</dbReference>
<dbReference type="GO" id="GO:0005576">
    <property type="term" value="C:extracellular region"/>
    <property type="evidence" value="ECO:0007669"/>
    <property type="project" value="UniProtKB-SubCell"/>
</dbReference>
<dbReference type="InterPro" id="IPR036383">
    <property type="entry name" value="TSP1_rpt_sf"/>
</dbReference>
<keyword evidence="3" id="KW-0732">Signal</keyword>
<dbReference type="SUPFAM" id="SSF82895">
    <property type="entry name" value="TSP-1 type 1 repeat"/>
    <property type="match status" value="3"/>
</dbReference>
<dbReference type="Proteomes" id="UP000499080">
    <property type="component" value="Unassembled WGS sequence"/>
</dbReference>
<organism evidence="6 7">
    <name type="scientific">Araneus ventricosus</name>
    <name type="common">Orbweaver spider</name>
    <name type="synonym">Epeira ventricosa</name>
    <dbReference type="NCBI Taxonomy" id="182803"/>
    <lineage>
        <taxon>Eukaryota</taxon>
        <taxon>Metazoa</taxon>
        <taxon>Ecdysozoa</taxon>
        <taxon>Arthropoda</taxon>
        <taxon>Chelicerata</taxon>
        <taxon>Arachnida</taxon>
        <taxon>Araneae</taxon>
        <taxon>Araneomorphae</taxon>
        <taxon>Entelegynae</taxon>
        <taxon>Araneoidea</taxon>
        <taxon>Araneidae</taxon>
        <taxon>Araneus</taxon>
    </lineage>
</organism>
<dbReference type="InterPro" id="IPR010294">
    <property type="entry name" value="ADAMTS_spacer1"/>
</dbReference>
<keyword evidence="2" id="KW-0964">Secreted</keyword>
<proteinExistence type="predicted"/>
<dbReference type="PANTHER" id="PTHR13723">
    <property type="entry name" value="ADAMTS A DISINTEGRIN AND METALLOPROTEASE WITH THROMBOSPONDIN MOTIFS PROTEASE"/>
    <property type="match status" value="1"/>
</dbReference>
<dbReference type="GO" id="GO:0030198">
    <property type="term" value="P:extracellular matrix organization"/>
    <property type="evidence" value="ECO:0007669"/>
    <property type="project" value="TreeGrafter"/>
</dbReference>
<dbReference type="Gene3D" id="2.60.120.830">
    <property type="match status" value="1"/>
</dbReference>
<protein>
    <submittedName>
        <fullName evidence="6">Papilin</fullName>
    </submittedName>
</protein>
<sequence>LLRRTSGGINKGFEFAALRNAAGVFYLNANWRIEFPREVKIAGTIFQYERRQRNTPEVLRARGPIIEPIYVVLLYQEKNLGISYEYSIPATTKVPQPDSYEWMIGNYEECSQSCGGGLQIRIVSCIRKSDGDIVVEELCDSLLKPAVNASCNTEPCPPGWHIGEWSACSQSCGGGAQFRLVFCHLLKEGNIVMIPDEMCEGPKSVFMRVCNIETPCHEWVPGEWSECDRTCGNGSRTRTVECPWQGETLASSLCDADKKPVEFESCTLGPCEEVKWTVSEWSGWNRLGLSSGCKEDATALNNQTFHLFGPLKQHLGGKHFADDDDVQHEVLLWMRQQPKEFYAAEIGALIKRWDKCINIGGDYAEK</sequence>
<dbReference type="Pfam" id="PF05986">
    <property type="entry name" value="ADAMTS_spacer1"/>
    <property type="match status" value="1"/>
</dbReference>
<name>A0A4Y2NPA5_ARAVE</name>
<keyword evidence="4" id="KW-0677">Repeat</keyword>
<dbReference type="PANTHER" id="PTHR13723:SF281">
    <property type="entry name" value="PAPILIN"/>
    <property type="match status" value="1"/>
</dbReference>
<evidence type="ECO:0000313" key="7">
    <source>
        <dbReference type="Proteomes" id="UP000499080"/>
    </source>
</evidence>
<evidence type="ECO:0000313" key="6">
    <source>
        <dbReference type="EMBL" id="GBN40459.1"/>
    </source>
</evidence>
<evidence type="ECO:0000259" key="5">
    <source>
        <dbReference type="Pfam" id="PF05986"/>
    </source>
</evidence>
<dbReference type="InterPro" id="IPR036397">
    <property type="entry name" value="RNaseH_sf"/>
</dbReference>
<dbReference type="AlphaFoldDB" id="A0A4Y2NPA5"/>
<dbReference type="GO" id="GO:0003676">
    <property type="term" value="F:nucleic acid binding"/>
    <property type="evidence" value="ECO:0007669"/>
    <property type="project" value="InterPro"/>
</dbReference>
<comment type="caution">
    <text evidence="6">The sequence shown here is derived from an EMBL/GenBank/DDBJ whole genome shotgun (WGS) entry which is preliminary data.</text>
</comment>
<dbReference type="OrthoDB" id="5950222at2759"/>
<dbReference type="EMBL" id="BGPR01009511">
    <property type="protein sequence ID" value="GBN40459.1"/>
    <property type="molecule type" value="Genomic_DNA"/>
</dbReference>
<reference evidence="6 7" key="1">
    <citation type="journal article" date="2019" name="Sci. Rep.">
        <title>Orb-weaving spider Araneus ventricosus genome elucidates the spidroin gene catalogue.</title>
        <authorList>
            <person name="Kono N."/>
            <person name="Nakamura H."/>
            <person name="Ohtoshi R."/>
            <person name="Moran D.A.P."/>
            <person name="Shinohara A."/>
            <person name="Yoshida Y."/>
            <person name="Fujiwara M."/>
            <person name="Mori M."/>
            <person name="Tomita M."/>
            <person name="Arakawa K."/>
        </authorList>
    </citation>
    <scope>NUCLEOTIDE SEQUENCE [LARGE SCALE GENOMIC DNA]</scope>
</reference>
<accession>A0A4Y2NPA5</accession>
<gene>
    <name evidence="6" type="primary">Ppn_4</name>
    <name evidence="6" type="ORF">AVEN_60045_1</name>
</gene>
<dbReference type="InterPro" id="IPR050439">
    <property type="entry name" value="ADAMTS_ADAMTS-like"/>
</dbReference>